<evidence type="ECO:0000256" key="8">
    <source>
        <dbReference type="ARBA" id="ARBA00022881"/>
    </source>
</evidence>
<keyword evidence="3" id="KW-0677">Repeat</keyword>
<evidence type="ECO:0000313" key="15">
    <source>
        <dbReference type="Proteomes" id="UP001499884"/>
    </source>
</evidence>
<dbReference type="Proteomes" id="UP001499884">
    <property type="component" value="Unassembled WGS sequence"/>
</dbReference>
<evidence type="ECO:0000256" key="7">
    <source>
        <dbReference type="ARBA" id="ARBA00022840"/>
    </source>
</evidence>
<dbReference type="Gene3D" id="3.40.50.300">
    <property type="entry name" value="P-loop containing nucleotide triphosphate hydrolases"/>
    <property type="match status" value="1"/>
</dbReference>
<keyword evidence="9" id="KW-0238">DNA-binding</keyword>
<keyword evidence="4" id="KW-0547">Nucleotide-binding</keyword>
<evidence type="ECO:0000256" key="12">
    <source>
        <dbReference type="ARBA" id="ARBA00039316"/>
    </source>
</evidence>
<evidence type="ECO:0000256" key="1">
    <source>
        <dbReference type="ARBA" id="ARBA00004496"/>
    </source>
</evidence>
<comment type="subcellular location">
    <subcellularLocation>
        <location evidence="1">Cytoplasm</location>
    </subcellularLocation>
</comment>
<evidence type="ECO:0000256" key="9">
    <source>
        <dbReference type="ARBA" id="ARBA00023125"/>
    </source>
</evidence>
<sequence>MRDAAEHNLRHVDMDVPRDRVVACTGVDGPGKPSLAFVTLYAEAQQRHLESVGPARRLIAGLRE</sequence>
<evidence type="ECO:0000256" key="11">
    <source>
        <dbReference type="ARBA" id="ARBA00038000"/>
    </source>
</evidence>
<evidence type="ECO:0000256" key="10">
    <source>
        <dbReference type="ARBA" id="ARBA00023204"/>
    </source>
</evidence>
<dbReference type="InterPro" id="IPR027417">
    <property type="entry name" value="P-loop_NTPase"/>
</dbReference>
<keyword evidence="8" id="KW-0267">Excision nuclease</keyword>
<keyword evidence="6" id="KW-0228">DNA excision</keyword>
<organism evidence="14 15">
    <name type="scientific">Streptomyces tremellae</name>
    <dbReference type="NCBI Taxonomy" id="1124239"/>
    <lineage>
        <taxon>Bacteria</taxon>
        <taxon>Bacillati</taxon>
        <taxon>Actinomycetota</taxon>
        <taxon>Actinomycetes</taxon>
        <taxon>Kitasatosporales</taxon>
        <taxon>Streptomycetaceae</taxon>
        <taxon>Streptomyces</taxon>
    </lineage>
</organism>
<comment type="similarity">
    <text evidence="11">Belongs to the ABC transporter superfamily. UvrA family.</text>
</comment>
<keyword evidence="15" id="KW-1185">Reference proteome</keyword>
<keyword evidence="10" id="KW-0234">DNA repair</keyword>
<proteinExistence type="inferred from homology"/>
<dbReference type="PANTHER" id="PTHR43152:SF1">
    <property type="entry name" value="UVRA PROTEIN"/>
    <property type="match status" value="1"/>
</dbReference>
<keyword evidence="5" id="KW-0227">DNA damage</keyword>
<keyword evidence="2" id="KW-0963">Cytoplasm</keyword>
<evidence type="ECO:0000256" key="2">
    <source>
        <dbReference type="ARBA" id="ARBA00022490"/>
    </source>
</evidence>
<evidence type="ECO:0000256" key="6">
    <source>
        <dbReference type="ARBA" id="ARBA00022769"/>
    </source>
</evidence>
<dbReference type="EMBL" id="BAABEP010000045">
    <property type="protein sequence ID" value="GAA3747829.1"/>
    <property type="molecule type" value="Genomic_DNA"/>
</dbReference>
<dbReference type="PANTHER" id="PTHR43152">
    <property type="entry name" value="UVRABC SYSTEM PROTEIN A"/>
    <property type="match status" value="1"/>
</dbReference>
<evidence type="ECO:0000256" key="3">
    <source>
        <dbReference type="ARBA" id="ARBA00022737"/>
    </source>
</evidence>
<evidence type="ECO:0000256" key="4">
    <source>
        <dbReference type="ARBA" id="ARBA00022741"/>
    </source>
</evidence>
<name>A0ABP7FZJ0_9ACTN</name>
<evidence type="ECO:0000256" key="5">
    <source>
        <dbReference type="ARBA" id="ARBA00022763"/>
    </source>
</evidence>
<comment type="caution">
    <text evidence="14">The sequence shown here is derived from an EMBL/GenBank/DDBJ whole genome shotgun (WGS) entry which is preliminary data.</text>
</comment>
<protein>
    <recommendedName>
        <fullName evidence="12">UvrABC system protein A</fullName>
    </recommendedName>
    <alternativeName>
        <fullName evidence="13">Excinuclease ABC subunit A</fullName>
    </alternativeName>
</protein>
<evidence type="ECO:0000256" key="13">
    <source>
        <dbReference type="ARBA" id="ARBA00042156"/>
    </source>
</evidence>
<keyword evidence="7" id="KW-0067">ATP-binding</keyword>
<evidence type="ECO:0000313" key="14">
    <source>
        <dbReference type="EMBL" id="GAA3747829.1"/>
    </source>
</evidence>
<reference evidence="15" key="1">
    <citation type="journal article" date="2019" name="Int. J. Syst. Evol. Microbiol.">
        <title>The Global Catalogue of Microorganisms (GCM) 10K type strain sequencing project: providing services to taxonomists for standard genome sequencing and annotation.</title>
        <authorList>
            <consortium name="The Broad Institute Genomics Platform"/>
            <consortium name="The Broad Institute Genome Sequencing Center for Infectious Disease"/>
            <person name="Wu L."/>
            <person name="Ma J."/>
        </authorList>
    </citation>
    <scope>NUCLEOTIDE SEQUENCE [LARGE SCALE GENOMIC DNA]</scope>
    <source>
        <strain evidence="15">JCM 30846</strain>
    </source>
</reference>
<accession>A0ABP7FZJ0</accession>
<gene>
    <name evidence="14" type="ORF">GCM10023082_50210</name>
</gene>